<dbReference type="Gene3D" id="3.40.50.1000">
    <property type="entry name" value="HAD superfamily/HAD-like"/>
    <property type="match status" value="1"/>
</dbReference>
<dbReference type="GeneID" id="64348143"/>
<sequence length="281" mass="29526">MSPTRIAFLDVDGTILDHGKAIAPSTIAAVRGARAAGHLVYLCTGRSAGAIPPQVSAIGFDGAITNGGAYATSGAETVVAEPMPSDAVQRLIDYFEHRDVLFFLQTDAAVHASPQVQEKLDAMLHRWQSAHGEPDEPQTAPQEVPQSRDLADVDLDRVAKAVFLGDSVDTVARAQDELGDRFHVVPGSMPLPAGSNGEIGMLGTTKGSAIEAVLDRLGVDRSMALGIGDSWNDVEMFEVCGTGIAMGNAAPELKALADETTTSVRDDGVWNAFLRHGLVAV</sequence>
<name>A0A4R5YAJ2_KOCRO</name>
<dbReference type="Proteomes" id="UP000295163">
    <property type="component" value="Unassembled WGS sequence"/>
</dbReference>
<organism evidence="2 3">
    <name type="scientific">Kocuria rosea</name>
    <name type="common">Deinococcus erythromyxa</name>
    <name type="synonym">Micrococcus rubens</name>
    <dbReference type="NCBI Taxonomy" id="1275"/>
    <lineage>
        <taxon>Bacteria</taxon>
        <taxon>Bacillati</taxon>
        <taxon>Actinomycetota</taxon>
        <taxon>Actinomycetes</taxon>
        <taxon>Micrococcales</taxon>
        <taxon>Micrococcaceae</taxon>
        <taxon>Kocuria</taxon>
    </lineage>
</organism>
<dbReference type="InterPro" id="IPR023214">
    <property type="entry name" value="HAD_sf"/>
</dbReference>
<dbReference type="Gene3D" id="3.30.1240.10">
    <property type="match status" value="1"/>
</dbReference>
<reference evidence="2 3" key="1">
    <citation type="submission" date="2019-03" db="EMBL/GenBank/DDBJ databases">
        <title>Genome Sequencing and Assembly of Various Microbes Isolated from Partially Reclaimed Soil and Acid Mine Drainage (AMD) Site.</title>
        <authorList>
            <person name="Steinbock B."/>
            <person name="Bechtold R."/>
            <person name="Sevigny J.L."/>
            <person name="Thomas D."/>
            <person name="Cuthill L.R."/>
            <person name="Aveiro Johannsen E.J."/>
            <person name="Thomas K."/>
            <person name="Ghosh A."/>
        </authorList>
    </citation>
    <scope>NUCLEOTIDE SEQUENCE [LARGE SCALE GENOMIC DNA]</scope>
    <source>
        <strain evidence="2 3">S-A3</strain>
    </source>
</reference>
<protein>
    <submittedName>
        <fullName evidence="2">Cof-type HAD-IIB family hydrolase</fullName>
    </submittedName>
</protein>
<dbReference type="NCBIfam" id="TIGR00099">
    <property type="entry name" value="Cof-subfamily"/>
    <property type="match status" value="1"/>
</dbReference>
<dbReference type="GO" id="GO:0005829">
    <property type="term" value="C:cytosol"/>
    <property type="evidence" value="ECO:0007669"/>
    <property type="project" value="TreeGrafter"/>
</dbReference>
<dbReference type="SUPFAM" id="SSF56784">
    <property type="entry name" value="HAD-like"/>
    <property type="match status" value="1"/>
</dbReference>
<evidence type="ECO:0000313" key="2">
    <source>
        <dbReference type="EMBL" id="TDL41879.1"/>
    </source>
</evidence>
<dbReference type="Pfam" id="PF08282">
    <property type="entry name" value="Hydrolase_3"/>
    <property type="match status" value="1"/>
</dbReference>
<keyword evidence="2" id="KW-0378">Hydrolase</keyword>
<evidence type="ECO:0000256" key="1">
    <source>
        <dbReference type="SAM" id="MobiDB-lite"/>
    </source>
</evidence>
<dbReference type="InterPro" id="IPR036412">
    <property type="entry name" value="HAD-like_sf"/>
</dbReference>
<dbReference type="GO" id="GO:0000287">
    <property type="term" value="F:magnesium ion binding"/>
    <property type="evidence" value="ECO:0007669"/>
    <property type="project" value="TreeGrafter"/>
</dbReference>
<dbReference type="PANTHER" id="PTHR10000:SF25">
    <property type="entry name" value="PHOSPHATASE YKRA-RELATED"/>
    <property type="match status" value="1"/>
</dbReference>
<dbReference type="EMBL" id="SMZT01000005">
    <property type="protein sequence ID" value="TDL41879.1"/>
    <property type="molecule type" value="Genomic_DNA"/>
</dbReference>
<evidence type="ECO:0000313" key="3">
    <source>
        <dbReference type="Proteomes" id="UP000295163"/>
    </source>
</evidence>
<comment type="caution">
    <text evidence="2">The sequence shown here is derived from an EMBL/GenBank/DDBJ whole genome shotgun (WGS) entry which is preliminary data.</text>
</comment>
<dbReference type="AlphaFoldDB" id="A0A4R5YAJ2"/>
<gene>
    <name evidence="2" type="ORF">E2R59_12010</name>
</gene>
<accession>A0A4R5YAJ2</accession>
<proteinExistence type="predicted"/>
<dbReference type="InterPro" id="IPR000150">
    <property type="entry name" value="Cof"/>
</dbReference>
<dbReference type="RefSeq" id="WP_133410769.1">
    <property type="nucleotide sequence ID" value="NZ_SMZT01000005.1"/>
</dbReference>
<feature type="region of interest" description="Disordered" evidence="1">
    <location>
        <begin position="129"/>
        <end position="148"/>
    </location>
</feature>
<dbReference type="PANTHER" id="PTHR10000">
    <property type="entry name" value="PHOSPHOSERINE PHOSPHATASE"/>
    <property type="match status" value="1"/>
</dbReference>
<dbReference type="GO" id="GO:0016791">
    <property type="term" value="F:phosphatase activity"/>
    <property type="evidence" value="ECO:0007669"/>
    <property type="project" value="TreeGrafter"/>
</dbReference>